<proteinExistence type="predicted"/>
<dbReference type="Gene3D" id="3.30.70.100">
    <property type="match status" value="1"/>
</dbReference>
<gene>
    <name evidence="1" type="ORF">KVT40_005141</name>
</gene>
<accession>A0A8K0PHP2</accession>
<dbReference type="OrthoDB" id="265717at2759"/>
<dbReference type="EMBL" id="JAESVG020000005">
    <property type="protein sequence ID" value="KAG8627658.1"/>
    <property type="molecule type" value="Genomic_DNA"/>
</dbReference>
<comment type="caution">
    <text evidence="1">The sequence shown here is derived from an EMBL/GenBank/DDBJ whole genome shotgun (WGS) entry which is preliminary data.</text>
</comment>
<dbReference type="Proteomes" id="UP000809789">
    <property type="component" value="Unassembled WGS sequence"/>
</dbReference>
<dbReference type="PANTHER" id="PTHR40257">
    <property type="match status" value="1"/>
</dbReference>
<dbReference type="PANTHER" id="PTHR40257:SF1">
    <property type="entry name" value="DUF1330 DOMAIN-CONTAINING PROTEIN"/>
    <property type="match status" value="1"/>
</dbReference>
<evidence type="ECO:0000313" key="1">
    <source>
        <dbReference type="EMBL" id="KAG8627658.1"/>
    </source>
</evidence>
<evidence type="ECO:0000313" key="2">
    <source>
        <dbReference type="Proteomes" id="UP000809789"/>
    </source>
</evidence>
<sequence>MPLLDLNLIALDPSTTPEAFVEKLRHQRPDTKVVVASIPHHWVARPAVHDVKHLGDSRWDMMLVTEGELSQATEVHDLVKDVYNMKIGVPRKLYANYPITNEKLLREAKSEQKWWDEVAIVHYPSIRHFCDMAAGEDYQEINQKYRLPSLEDTILLCTTELPRKTASKL</sequence>
<keyword evidence="2" id="KW-1185">Reference proteome</keyword>
<organism evidence="1 2">
    <name type="scientific">Elsinoe batatas</name>
    <dbReference type="NCBI Taxonomy" id="2601811"/>
    <lineage>
        <taxon>Eukaryota</taxon>
        <taxon>Fungi</taxon>
        <taxon>Dikarya</taxon>
        <taxon>Ascomycota</taxon>
        <taxon>Pezizomycotina</taxon>
        <taxon>Dothideomycetes</taxon>
        <taxon>Dothideomycetidae</taxon>
        <taxon>Myriangiales</taxon>
        <taxon>Elsinoaceae</taxon>
        <taxon>Elsinoe</taxon>
    </lineage>
</organism>
<dbReference type="AlphaFoldDB" id="A0A8K0PHP2"/>
<reference evidence="1" key="1">
    <citation type="submission" date="2021-07" db="EMBL/GenBank/DDBJ databases">
        <title>Elsinoe batatas strain:CRI-CJ2 Genome sequencing and assembly.</title>
        <authorList>
            <person name="Huang L."/>
        </authorList>
    </citation>
    <scope>NUCLEOTIDE SEQUENCE</scope>
    <source>
        <strain evidence="1">CRI-CJ2</strain>
    </source>
</reference>
<protein>
    <submittedName>
        <fullName evidence="1">Uncharacterized protein</fullName>
    </submittedName>
</protein>
<name>A0A8K0PHP2_9PEZI</name>